<feature type="domain" description="Methyltransferase" evidence="1">
    <location>
        <begin position="48"/>
        <end position="164"/>
    </location>
</feature>
<protein>
    <recommendedName>
        <fullName evidence="1">Methyltransferase domain-containing protein</fullName>
    </recommendedName>
</protein>
<proteinExistence type="predicted"/>
<dbReference type="SUPFAM" id="SSF53335">
    <property type="entry name" value="S-adenosyl-L-methionine-dependent methyltransferases"/>
    <property type="match status" value="1"/>
</dbReference>
<dbReference type="Gene3D" id="3.40.50.150">
    <property type="entry name" value="Vaccinia Virus protein VP39"/>
    <property type="match status" value="1"/>
</dbReference>
<gene>
    <name evidence="2" type="ORF">B9Q01_02300</name>
</gene>
<name>A0A2R6ACJ0_9ARCH</name>
<sequence length="190" mass="22182">MSEYYKNGEEKFGRISTWFYSRFSRFFVRELHRVAFEEITRRIDQNVKSVLDIGCGPGSLTLKIAKNAPEVRVYGIDPSPYMIKEANKIAQKNVKFELGSSTLLPPLNFDLIYTVLSFHHWANQEDSLEKIYEHLSGNVFLVFEYNKDSPLFHLNSHSMSKKQFESLKSPFQKLEVRTIGRVVEAIFYKL</sequence>
<dbReference type="AlphaFoldDB" id="A0A2R6ACJ0"/>
<dbReference type="InterPro" id="IPR025714">
    <property type="entry name" value="Methyltranfer_dom"/>
</dbReference>
<reference evidence="2 3" key="1">
    <citation type="submission" date="2017-04" db="EMBL/GenBank/DDBJ databases">
        <title>Novel microbial lineages endemic to geothermal iron-oxide mats fill important gaps in the evolutionary history of Archaea.</title>
        <authorList>
            <person name="Jay Z.J."/>
            <person name="Beam J.P."/>
            <person name="Dlakic M."/>
            <person name="Rusch D.B."/>
            <person name="Kozubal M.A."/>
            <person name="Inskeep W.P."/>
        </authorList>
    </citation>
    <scope>NUCLEOTIDE SEQUENCE [LARGE SCALE GENOMIC DNA]</scope>
    <source>
        <strain evidence="2">OSP_D</strain>
    </source>
</reference>
<dbReference type="EMBL" id="NEXC01000008">
    <property type="protein sequence ID" value="PSN84076.1"/>
    <property type="molecule type" value="Genomic_DNA"/>
</dbReference>
<dbReference type="CDD" id="cd02440">
    <property type="entry name" value="AdoMet_MTases"/>
    <property type="match status" value="1"/>
</dbReference>
<evidence type="ECO:0000313" key="2">
    <source>
        <dbReference type="EMBL" id="PSN84076.1"/>
    </source>
</evidence>
<dbReference type="Proteomes" id="UP000240880">
    <property type="component" value="Unassembled WGS sequence"/>
</dbReference>
<accession>A0A2R6ACJ0</accession>
<evidence type="ECO:0000313" key="3">
    <source>
        <dbReference type="Proteomes" id="UP000240880"/>
    </source>
</evidence>
<evidence type="ECO:0000259" key="1">
    <source>
        <dbReference type="Pfam" id="PF13847"/>
    </source>
</evidence>
<organism evidence="2 3">
    <name type="scientific">Candidatus Marsarchaeota G1 archaeon OSP_D</name>
    <dbReference type="NCBI Taxonomy" id="1978155"/>
    <lineage>
        <taxon>Archaea</taxon>
        <taxon>Candidatus Marsarchaeota</taxon>
        <taxon>Candidatus Marsarchaeota group 1</taxon>
    </lineage>
</organism>
<dbReference type="Pfam" id="PF13847">
    <property type="entry name" value="Methyltransf_31"/>
    <property type="match status" value="1"/>
</dbReference>
<dbReference type="PANTHER" id="PTHR43861">
    <property type="entry name" value="TRANS-ACONITATE 2-METHYLTRANSFERASE-RELATED"/>
    <property type="match status" value="1"/>
</dbReference>
<dbReference type="InterPro" id="IPR029063">
    <property type="entry name" value="SAM-dependent_MTases_sf"/>
</dbReference>
<comment type="caution">
    <text evidence="2">The sequence shown here is derived from an EMBL/GenBank/DDBJ whole genome shotgun (WGS) entry which is preliminary data.</text>
</comment>